<keyword evidence="2" id="KW-1185">Reference proteome</keyword>
<comment type="caution">
    <text evidence="1">The sequence shown here is derived from an EMBL/GenBank/DDBJ whole genome shotgun (WGS) entry which is preliminary data.</text>
</comment>
<name>A0A9W6KSV6_9ACTN</name>
<organism evidence="1 2">
    <name type="scientific">Dactylosporangium matsuzakiense</name>
    <dbReference type="NCBI Taxonomy" id="53360"/>
    <lineage>
        <taxon>Bacteria</taxon>
        <taxon>Bacillati</taxon>
        <taxon>Actinomycetota</taxon>
        <taxon>Actinomycetes</taxon>
        <taxon>Micromonosporales</taxon>
        <taxon>Micromonosporaceae</taxon>
        <taxon>Dactylosporangium</taxon>
    </lineage>
</organism>
<proteinExistence type="predicted"/>
<accession>A0A9W6KSV6</accession>
<reference evidence="1" key="1">
    <citation type="journal article" date="2014" name="Int. J. Syst. Evol. Microbiol.">
        <title>Complete genome sequence of Corynebacterium casei LMG S-19264T (=DSM 44701T), isolated from a smear-ripened cheese.</title>
        <authorList>
            <consortium name="US DOE Joint Genome Institute (JGI-PGF)"/>
            <person name="Walter F."/>
            <person name="Albersmeier A."/>
            <person name="Kalinowski J."/>
            <person name="Ruckert C."/>
        </authorList>
    </citation>
    <scope>NUCLEOTIDE SEQUENCE</scope>
    <source>
        <strain evidence="1">VKM Ac-1321</strain>
    </source>
</reference>
<evidence type="ECO:0000313" key="1">
    <source>
        <dbReference type="EMBL" id="GLL07546.1"/>
    </source>
</evidence>
<dbReference type="AlphaFoldDB" id="A0A9W6KSV6"/>
<evidence type="ECO:0000313" key="2">
    <source>
        <dbReference type="Proteomes" id="UP001143480"/>
    </source>
</evidence>
<protein>
    <submittedName>
        <fullName evidence="1">Uncharacterized protein</fullName>
    </submittedName>
</protein>
<dbReference type="RefSeq" id="WP_271190135.1">
    <property type="nucleotide sequence ID" value="NZ_BSFP01000100.1"/>
</dbReference>
<gene>
    <name evidence="1" type="ORF">GCM10017581_093000</name>
</gene>
<dbReference type="EMBL" id="BSFP01000100">
    <property type="protein sequence ID" value="GLL07546.1"/>
    <property type="molecule type" value="Genomic_DNA"/>
</dbReference>
<sequence>MTGPTPRLRRWGVLPDRYADRQVAASTIDVHGRIVALLVDSDANCTQLVSQQQPYSALAVVIDGADVTQVALRDLDLHFPKIDVLGDGFILVGARCAMPSGPAATTLAELEAEIPRNGHIIGGDGRTRTRFHAGNSIGQLMSDQTGNIWTGYSDEASICALRIASTSTRHPANRPPPPLRTTLSTPGLIRWTSAGEPAWYAVFDTNGPHRWLALYALNVGAHRTWAYPYTGFPLVEIDQDGIRCVRRNPVRSAGGVIIADDDVAFIGHHGPLPRTPGHYTVTFARINDGPLEAAATAPLLLPDGNRPNAWANHTICRDNRMWIQFHNSRTWYVLEI</sequence>
<dbReference type="Proteomes" id="UP001143480">
    <property type="component" value="Unassembled WGS sequence"/>
</dbReference>
<reference evidence="1" key="2">
    <citation type="submission" date="2023-01" db="EMBL/GenBank/DDBJ databases">
        <authorList>
            <person name="Sun Q."/>
            <person name="Evtushenko L."/>
        </authorList>
    </citation>
    <scope>NUCLEOTIDE SEQUENCE</scope>
    <source>
        <strain evidence="1">VKM Ac-1321</strain>
    </source>
</reference>